<reference evidence="1 2" key="1">
    <citation type="submission" date="2017-08" db="EMBL/GenBank/DDBJ databases">
        <title>Infants hospitalized years apart are colonized by the same room-sourced microbial strains.</title>
        <authorList>
            <person name="Brooks B."/>
            <person name="Olm M.R."/>
            <person name="Firek B.A."/>
            <person name="Baker R."/>
            <person name="Thomas B.C."/>
            <person name="Morowitz M.J."/>
            <person name="Banfield J.F."/>
        </authorList>
    </citation>
    <scope>NUCLEOTIDE SEQUENCE [LARGE SCALE GENOMIC DNA]</scope>
    <source>
        <strain evidence="1">S2_018_000_R2_104</strain>
    </source>
</reference>
<organism evidence="1 2">
    <name type="scientific">Micavibrio aeruginosavorus</name>
    <dbReference type="NCBI Taxonomy" id="349221"/>
    <lineage>
        <taxon>Bacteria</taxon>
        <taxon>Pseudomonadati</taxon>
        <taxon>Bdellovibrionota</taxon>
        <taxon>Bdellovibrionia</taxon>
        <taxon>Bdellovibrionales</taxon>
        <taxon>Pseudobdellovibrionaceae</taxon>
        <taxon>Micavibrio</taxon>
    </lineage>
</organism>
<gene>
    <name evidence="1" type="ORF">DI626_06355</name>
</gene>
<dbReference type="AlphaFoldDB" id="A0A2W4ZW42"/>
<evidence type="ECO:0000313" key="1">
    <source>
        <dbReference type="EMBL" id="PZO86510.1"/>
    </source>
</evidence>
<dbReference type="EMBL" id="QFNK01000112">
    <property type="protein sequence ID" value="PZO86510.1"/>
    <property type="molecule type" value="Genomic_DNA"/>
</dbReference>
<name>A0A2W4ZW42_9BACT</name>
<dbReference type="Proteomes" id="UP000249557">
    <property type="component" value="Unassembled WGS sequence"/>
</dbReference>
<comment type="caution">
    <text evidence="1">The sequence shown here is derived from an EMBL/GenBank/DDBJ whole genome shotgun (WGS) entry which is preliminary data.</text>
</comment>
<evidence type="ECO:0000313" key="2">
    <source>
        <dbReference type="Proteomes" id="UP000249557"/>
    </source>
</evidence>
<proteinExistence type="predicted"/>
<sequence length="84" mass="9601">MKFEEIIAKIEKLKTYIRDAEETIRSGKMVDLTGLDREVTFICTNALSLKPEEALNLQPHMADLIGDLETMTRSLNEFRDGLTK</sequence>
<protein>
    <submittedName>
        <fullName evidence="1">Uncharacterized protein</fullName>
    </submittedName>
</protein>
<accession>A0A2W4ZW42</accession>